<dbReference type="OrthoDB" id="7889158at2"/>
<evidence type="ECO:0000313" key="1">
    <source>
        <dbReference type="EMBL" id="CDN47824.1"/>
    </source>
</evidence>
<dbReference type="Proteomes" id="UP000028181">
    <property type="component" value="Chromosome I"/>
</dbReference>
<dbReference type="PATRIC" id="fig|1028800.3.peg.1662"/>
<dbReference type="EMBL" id="HG938353">
    <property type="protein sequence ID" value="CDN47824.1"/>
    <property type="molecule type" value="Genomic_DNA"/>
</dbReference>
<protein>
    <submittedName>
        <fullName evidence="1">Uncharacterized protein</fullName>
    </submittedName>
</protein>
<sequence length="75" mass="8554">MTKLLDRAIEAAKELPAEMQDEIARVMLRLVGKDEPVHQLTPEEEASFAKSLDQAARREFAPTEQVQAIWSKYAR</sequence>
<keyword evidence="2" id="KW-1185">Reference proteome</keyword>
<dbReference type="GeneID" id="24257427"/>
<dbReference type="eggNOG" id="ENOG5031080">
    <property type="taxonomic scope" value="Bacteria"/>
</dbReference>
<evidence type="ECO:0000313" key="2">
    <source>
        <dbReference type="Proteomes" id="UP000028181"/>
    </source>
</evidence>
<proteinExistence type="predicted"/>
<accession>A0A068SPR0</accession>
<dbReference type="KEGG" id="ngg:RG540_CH16520"/>
<dbReference type="AlphaFoldDB" id="A0A068SPR0"/>
<reference evidence="2" key="1">
    <citation type="journal article" date="2014" name="BMC Genomics">
        <title>Genome sequencing of two Neorhizobium galegae strains reveals a noeT gene responsible for the unusual acetylation of the nodulation factors.</title>
        <authorList>
            <person name="Osterman J."/>
            <person name="Marsh J."/>
            <person name="Laine P.K."/>
            <person name="Zeng Z."/>
            <person name="Alatalo E."/>
            <person name="Sullivan J.T."/>
            <person name="Young J.P."/>
            <person name="Thomas-Oates J."/>
            <person name="Paulin L."/>
            <person name="Lindstrom K."/>
        </authorList>
    </citation>
    <scope>NUCLEOTIDE SEQUENCE [LARGE SCALE GENOMIC DNA]</scope>
    <source>
        <strain evidence="2">HAMBI 540</strain>
    </source>
</reference>
<dbReference type="RefSeq" id="WP_038593325.1">
    <property type="nucleotide sequence ID" value="NZ_HG938353.1"/>
</dbReference>
<organism evidence="1 2">
    <name type="scientific">Neorhizobium galegae bv. orientalis str. HAMBI 540</name>
    <dbReference type="NCBI Taxonomy" id="1028800"/>
    <lineage>
        <taxon>Bacteria</taxon>
        <taxon>Pseudomonadati</taxon>
        <taxon>Pseudomonadota</taxon>
        <taxon>Alphaproteobacteria</taxon>
        <taxon>Hyphomicrobiales</taxon>
        <taxon>Rhizobiaceae</taxon>
        <taxon>Rhizobium/Agrobacterium group</taxon>
        <taxon>Neorhizobium</taxon>
    </lineage>
</organism>
<dbReference type="HOGENOM" id="CLU_199717_0_0_5"/>
<gene>
    <name evidence="1" type="ORF">RG540_CH16520</name>
</gene>
<name>A0A068SPR0_NEOGA</name>